<dbReference type="PANTHER" id="PTHR43794">
    <property type="entry name" value="AMINOHYDROLASE SSNA-RELATED"/>
    <property type="match status" value="1"/>
</dbReference>
<proteinExistence type="predicted"/>
<dbReference type="PANTHER" id="PTHR43794:SF11">
    <property type="entry name" value="AMIDOHYDROLASE-RELATED DOMAIN-CONTAINING PROTEIN"/>
    <property type="match status" value="1"/>
</dbReference>
<dbReference type="Pfam" id="PF01979">
    <property type="entry name" value="Amidohydro_1"/>
    <property type="match status" value="1"/>
</dbReference>
<protein>
    <submittedName>
        <fullName evidence="3">Aminohydrolase SsnA</fullName>
    </submittedName>
</protein>
<dbReference type="InterPro" id="IPR006680">
    <property type="entry name" value="Amidohydro-rel"/>
</dbReference>
<dbReference type="InterPro" id="IPR032466">
    <property type="entry name" value="Metal_Hydrolase"/>
</dbReference>
<dbReference type="InterPro" id="IPR050287">
    <property type="entry name" value="MTA/SAH_deaminase"/>
</dbReference>
<dbReference type="InterPro" id="IPR017700">
    <property type="entry name" value="Aminohydrolase_SsnA"/>
</dbReference>
<dbReference type="CDD" id="cd01298">
    <property type="entry name" value="ATZ_TRZ_like"/>
    <property type="match status" value="1"/>
</dbReference>
<keyword evidence="1" id="KW-0378">Hydrolase</keyword>
<organism evidence="3 4">
    <name type="scientific">Clostridium saudiense</name>
    <dbReference type="NCBI Taxonomy" id="1414720"/>
    <lineage>
        <taxon>Bacteria</taxon>
        <taxon>Bacillati</taxon>
        <taxon>Bacillota</taxon>
        <taxon>Clostridia</taxon>
        <taxon>Eubacteriales</taxon>
        <taxon>Clostridiaceae</taxon>
        <taxon>Clostridium</taxon>
    </lineage>
</organism>
<evidence type="ECO:0000259" key="2">
    <source>
        <dbReference type="Pfam" id="PF01979"/>
    </source>
</evidence>
<feature type="domain" description="Amidohydrolase-related" evidence="2">
    <location>
        <begin position="59"/>
        <end position="415"/>
    </location>
</feature>
<dbReference type="Gene3D" id="3.20.20.140">
    <property type="entry name" value="Metal-dependent hydrolases"/>
    <property type="match status" value="1"/>
</dbReference>
<dbReference type="Gene3D" id="2.30.40.10">
    <property type="entry name" value="Urease, subunit C, domain 1"/>
    <property type="match status" value="1"/>
</dbReference>
<dbReference type="InterPro" id="IPR011059">
    <property type="entry name" value="Metal-dep_hydrolase_composite"/>
</dbReference>
<evidence type="ECO:0000313" key="3">
    <source>
        <dbReference type="EMBL" id="MBM6818733.1"/>
    </source>
</evidence>
<evidence type="ECO:0000313" key="4">
    <source>
        <dbReference type="Proteomes" id="UP000767334"/>
    </source>
</evidence>
<accession>A0ABS2FFL5</accession>
<dbReference type="NCBIfam" id="NF005540">
    <property type="entry name" value="PRK07203.1"/>
    <property type="match status" value="1"/>
</dbReference>
<evidence type="ECO:0000256" key="1">
    <source>
        <dbReference type="ARBA" id="ARBA00022801"/>
    </source>
</evidence>
<comment type="caution">
    <text evidence="3">The sequence shown here is derived from an EMBL/GenBank/DDBJ whole genome shotgun (WGS) entry which is preliminary data.</text>
</comment>
<dbReference type="NCBIfam" id="TIGR03314">
    <property type="entry name" value="Se_ssnA"/>
    <property type="match status" value="1"/>
</dbReference>
<gene>
    <name evidence="3" type="primary">ssnA</name>
    <name evidence="3" type="ORF">H6A19_05145</name>
</gene>
<sequence length="444" mass="49735">MILIGNGRVITNDDSNTFIENGCIAIEGNIIKEVGETSEIKCKYANNYDEFIDAKGKLIMPGMINTHHHIYSAFARGLDLKNPPAETFIDILKNVWWRIDKKLSLEDIRYSAYTTLIESIKNGVTTIFDHHASPMSVEGSLFAISNVADELGIRGCYCYEVSDRDGQKILKQGINENIDFIKYANTKDDDMTKGMFGMHASFTLSHESLEKCREAMNGIDAGYHIHVSEGIEDLKNSLRYSGKRTVERLMDYGILGDKTIAGHCVHVNDAELDILKDTNTSVVNNPESNMGNAVGVAPVIKMIDKGIRVGIGTDGYTSDIFESMKVENIIHKHNLCDSNVGFMETSKMAFHNNKEIASKYYKNPLGVLEEGAYADIIIVDYNPMTPMDKNNYFGHILFGVSGRSVDTTIINGKVVMKDRVLVNVDEELIYRKSRKVAEKLWKKL</sequence>
<dbReference type="EMBL" id="JACJLL010000021">
    <property type="protein sequence ID" value="MBM6818733.1"/>
    <property type="molecule type" value="Genomic_DNA"/>
</dbReference>
<dbReference type="RefSeq" id="WP_204571987.1">
    <property type="nucleotide sequence ID" value="NZ_JACJLL010000021.1"/>
</dbReference>
<name>A0ABS2FFL5_9CLOT</name>
<reference evidence="3 4" key="1">
    <citation type="journal article" date="2021" name="Sci. Rep.">
        <title>The distribution of antibiotic resistance genes in chicken gut microbiota commensals.</title>
        <authorList>
            <person name="Juricova H."/>
            <person name="Matiasovicova J."/>
            <person name="Kubasova T."/>
            <person name="Cejkova D."/>
            <person name="Rychlik I."/>
        </authorList>
    </citation>
    <scope>NUCLEOTIDE SEQUENCE [LARGE SCALE GENOMIC DNA]</scope>
    <source>
        <strain evidence="3 4">An435</strain>
    </source>
</reference>
<dbReference type="SUPFAM" id="SSF51556">
    <property type="entry name" value="Metallo-dependent hydrolases"/>
    <property type="match status" value="1"/>
</dbReference>
<keyword evidence="4" id="KW-1185">Reference proteome</keyword>
<dbReference type="Proteomes" id="UP000767334">
    <property type="component" value="Unassembled WGS sequence"/>
</dbReference>
<dbReference type="SUPFAM" id="SSF51338">
    <property type="entry name" value="Composite domain of metallo-dependent hydrolases"/>
    <property type="match status" value="1"/>
</dbReference>